<dbReference type="InterPro" id="IPR052103">
    <property type="entry name" value="Dual_spec_Phospatases"/>
</dbReference>
<dbReference type="OMA" id="VCIVNAT"/>
<organism evidence="7 8">
    <name type="scientific">Romanomermis culicivorax</name>
    <name type="common">Nematode worm</name>
    <dbReference type="NCBI Taxonomy" id="13658"/>
    <lineage>
        <taxon>Eukaryota</taxon>
        <taxon>Metazoa</taxon>
        <taxon>Ecdysozoa</taxon>
        <taxon>Nematoda</taxon>
        <taxon>Enoplea</taxon>
        <taxon>Dorylaimia</taxon>
        <taxon>Mermithida</taxon>
        <taxon>Mermithoidea</taxon>
        <taxon>Mermithidae</taxon>
        <taxon>Romanomermis</taxon>
    </lineage>
</organism>
<dbReference type="CDD" id="cd14514">
    <property type="entry name" value="DUSP14-like"/>
    <property type="match status" value="1"/>
</dbReference>
<dbReference type="GO" id="GO:0004722">
    <property type="term" value="F:protein serine/threonine phosphatase activity"/>
    <property type="evidence" value="ECO:0007669"/>
    <property type="project" value="UniProtKB-EC"/>
</dbReference>
<dbReference type="EC" id="3.1.3.16" evidence="2"/>
<reference evidence="8" key="1">
    <citation type="submission" date="2022-11" db="UniProtKB">
        <authorList>
            <consortium name="WormBaseParasite"/>
        </authorList>
    </citation>
    <scope>IDENTIFICATION</scope>
</reference>
<protein>
    <recommendedName>
        <fullName evidence="2">protein-serine/threonine phosphatase</fullName>
        <ecNumber evidence="2">3.1.3.16</ecNumber>
    </recommendedName>
</protein>
<dbReference type="InterPro" id="IPR000340">
    <property type="entry name" value="Dual-sp_phosphatase_cat-dom"/>
</dbReference>
<feature type="domain" description="Tyrosine-protein phosphatase" evidence="5">
    <location>
        <begin position="9"/>
        <end position="130"/>
    </location>
</feature>
<dbReference type="Pfam" id="PF00782">
    <property type="entry name" value="DSPc"/>
    <property type="match status" value="1"/>
</dbReference>
<proteinExistence type="inferred from homology"/>
<comment type="similarity">
    <text evidence="1">Belongs to the protein-tyrosine phosphatase family. Non-receptor class dual specificity subfamily.</text>
</comment>
<evidence type="ECO:0000256" key="1">
    <source>
        <dbReference type="ARBA" id="ARBA00008601"/>
    </source>
</evidence>
<dbReference type="InterPro" id="IPR020422">
    <property type="entry name" value="TYR_PHOSPHATASE_DUAL_dom"/>
</dbReference>
<dbReference type="PROSITE" id="PS50056">
    <property type="entry name" value="TYR_PHOSPHATASE_2"/>
    <property type="match status" value="1"/>
</dbReference>
<sequence>MSRVASFGQISEITNYLYLSGVHVIKSDLIKKRRIVCIVNATAEESLGQFCHVPGVEYMKVRVDDSPNSQICTHFDSVADKIKSVQDRGFRTLVHCVAGVSRSATLCIAYLIKYENMALRDAYYCVKQIL</sequence>
<dbReference type="PROSITE" id="PS00383">
    <property type="entry name" value="TYR_PHOSPHATASE_1"/>
    <property type="match status" value="1"/>
</dbReference>
<evidence type="ECO:0000313" key="7">
    <source>
        <dbReference type="Proteomes" id="UP000887565"/>
    </source>
</evidence>
<keyword evidence="7" id="KW-1185">Reference proteome</keyword>
<dbReference type="InterPro" id="IPR000387">
    <property type="entry name" value="Tyr_Pase_dom"/>
</dbReference>
<dbReference type="InterPro" id="IPR020420">
    <property type="entry name" value="Atypical_DUSP_subfamB"/>
</dbReference>
<dbReference type="Proteomes" id="UP000887565">
    <property type="component" value="Unplaced"/>
</dbReference>
<evidence type="ECO:0000256" key="2">
    <source>
        <dbReference type="ARBA" id="ARBA00013081"/>
    </source>
</evidence>
<dbReference type="PRINTS" id="PR01910">
    <property type="entry name" value="ADSPHPHTASEB"/>
</dbReference>
<evidence type="ECO:0000259" key="5">
    <source>
        <dbReference type="PROSITE" id="PS50054"/>
    </source>
</evidence>
<dbReference type="SMART" id="SM00195">
    <property type="entry name" value="DSPc"/>
    <property type="match status" value="1"/>
</dbReference>
<dbReference type="SUPFAM" id="SSF52799">
    <property type="entry name" value="(Phosphotyrosine protein) phosphatases II"/>
    <property type="match status" value="1"/>
</dbReference>
<keyword evidence="3" id="KW-0378">Hydrolase</keyword>
<dbReference type="WBParaSite" id="nRc.2.0.1.t23106-RA">
    <property type="protein sequence ID" value="nRc.2.0.1.t23106-RA"/>
    <property type="gene ID" value="nRc.2.0.1.g23106"/>
</dbReference>
<accession>A0A915JBT1</accession>
<feature type="domain" description="Tyrosine specific protein phosphatases" evidence="6">
    <location>
        <begin position="76"/>
        <end position="130"/>
    </location>
</feature>
<dbReference type="GO" id="GO:0017017">
    <property type="term" value="F:MAP kinase tyrosine/serine/threonine phosphatase activity"/>
    <property type="evidence" value="ECO:0007669"/>
    <property type="project" value="InterPro"/>
</dbReference>
<dbReference type="GO" id="GO:0005737">
    <property type="term" value="C:cytoplasm"/>
    <property type="evidence" value="ECO:0007669"/>
    <property type="project" value="TreeGrafter"/>
</dbReference>
<dbReference type="PANTHER" id="PTHR45961">
    <property type="entry name" value="IP21249P"/>
    <property type="match status" value="1"/>
</dbReference>
<dbReference type="PRINTS" id="PR01908">
    <property type="entry name" value="ADSPHPHTASE"/>
</dbReference>
<dbReference type="InterPro" id="IPR029021">
    <property type="entry name" value="Prot-tyrosine_phosphatase-like"/>
</dbReference>
<evidence type="ECO:0000256" key="4">
    <source>
        <dbReference type="ARBA" id="ARBA00022912"/>
    </source>
</evidence>
<keyword evidence="4" id="KW-0904">Protein phosphatase</keyword>
<dbReference type="InterPro" id="IPR016130">
    <property type="entry name" value="Tyr_Pase_AS"/>
</dbReference>
<dbReference type="Gene3D" id="3.90.190.10">
    <property type="entry name" value="Protein tyrosine phosphatase superfamily"/>
    <property type="match status" value="1"/>
</dbReference>
<dbReference type="AlphaFoldDB" id="A0A915JBT1"/>
<evidence type="ECO:0000256" key="3">
    <source>
        <dbReference type="ARBA" id="ARBA00022801"/>
    </source>
</evidence>
<name>A0A915JBT1_ROMCU</name>
<dbReference type="PANTHER" id="PTHR45961:SF6">
    <property type="entry name" value="IP21249P"/>
    <property type="match status" value="1"/>
</dbReference>
<evidence type="ECO:0000313" key="8">
    <source>
        <dbReference type="WBParaSite" id="nRc.2.0.1.t23106-RA"/>
    </source>
</evidence>
<evidence type="ECO:0000259" key="6">
    <source>
        <dbReference type="PROSITE" id="PS50056"/>
    </source>
</evidence>
<dbReference type="PROSITE" id="PS50054">
    <property type="entry name" value="TYR_PHOSPHATASE_DUAL"/>
    <property type="match status" value="1"/>
</dbReference>